<dbReference type="InterPro" id="IPR003593">
    <property type="entry name" value="AAA+_ATPase"/>
</dbReference>
<dbReference type="InterPro" id="IPR027417">
    <property type="entry name" value="P-loop_NTPase"/>
</dbReference>
<feature type="transmembrane region" description="Helical" evidence="7">
    <location>
        <begin position="156"/>
        <end position="178"/>
    </location>
</feature>
<feature type="domain" description="ABC transmembrane type-1" evidence="9">
    <location>
        <begin position="142"/>
        <end position="310"/>
    </location>
</feature>
<evidence type="ECO:0000256" key="4">
    <source>
        <dbReference type="ARBA" id="ARBA00022840"/>
    </source>
</evidence>
<keyword evidence="5 7" id="KW-1133">Transmembrane helix</keyword>
<dbReference type="Pfam" id="PF00005">
    <property type="entry name" value="ABC_tran"/>
    <property type="match status" value="1"/>
</dbReference>
<name>E0THD7_PARBH</name>
<evidence type="ECO:0000256" key="1">
    <source>
        <dbReference type="ARBA" id="ARBA00004651"/>
    </source>
</evidence>
<dbReference type="PROSITE" id="PS50929">
    <property type="entry name" value="ABC_TM1F"/>
    <property type="match status" value="1"/>
</dbReference>
<organism evidence="10 11">
    <name type="scientific">Parvularcula bermudensis (strain ATCC BAA-594 / HTCC2503 / KCTC 12087)</name>
    <dbReference type="NCBI Taxonomy" id="314260"/>
    <lineage>
        <taxon>Bacteria</taxon>
        <taxon>Pseudomonadati</taxon>
        <taxon>Pseudomonadota</taxon>
        <taxon>Alphaproteobacteria</taxon>
        <taxon>Parvularculales</taxon>
        <taxon>Parvularculaceae</taxon>
        <taxon>Parvularcula</taxon>
    </lineage>
</organism>
<keyword evidence="11" id="KW-1185">Reference proteome</keyword>
<dbReference type="STRING" id="314260.PB2503_13459"/>
<dbReference type="RefSeq" id="WP_013301703.1">
    <property type="nucleotide sequence ID" value="NC_014414.1"/>
</dbReference>
<evidence type="ECO:0000259" key="8">
    <source>
        <dbReference type="PROSITE" id="PS50893"/>
    </source>
</evidence>
<feature type="transmembrane region" description="Helical" evidence="7">
    <location>
        <begin position="240"/>
        <end position="264"/>
    </location>
</feature>
<dbReference type="OrthoDB" id="5288404at2"/>
<evidence type="ECO:0000256" key="5">
    <source>
        <dbReference type="ARBA" id="ARBA00022989"/>
    </source>
</evidence>
<evidence type="ECO:0000256" key="6">
    <source>
        <dbReference type="ARBA" id="ARBA00023136"/>
    </source>
</evidence>
<keyword evidence="3" id="KW-0547">Nucleotide-binding</keyword>
<dbReference type="eggNOG" id="COG4988">
    <property type="taxonomic scope" value="Bacteria"/>
</dbReference>
<dbReference type="GO" id="GO:0034040">
    <property type="term" value="F:ATPase-coupled lipid transmembrane transporter activity"/>
    <property type="evidence" value="ECO:0007669"/>
    <property type="project" value="TreeGrafter"/>
</dbReference>
<dbReference type="Pfam" id="PF00664">
    <property type="entry name" value="ABC_membrane"/>
    <property type="match status" value="1"/>
</dbReference>
<dbReference type="AlphaFoldDB" id="E0THD7"/>
<dbReference type="GO" id="GO:0005524">
    <property type="term" value="F:ATP binding"/>
    <property type="evidence" value="ECO:0007669"/>
    <property type="project" value="UniProtKB-KW"/>
</dbReference>
<dbReference type="InterPro" id="IPR036640">
    <property type="entry name" value="ABC1_TM_sf"/>
</dbReference>
<dbReference type="InterPro" id="IPR039421">
    <property type="entry name" value="Type_1_exporter"/>
</dbReference>
<evidence type="ECO:0000313" key="11">
    <source>
        <dbReference type="Proteomes" id="UP000001302"/>
    </source>
</evidence>
<protein>
    <submittedName>
        <fullName evidence="10">Transport protein</fullName>
    </submittedName>
</protein>
<dbReference type="SUPFAM" id="SSF90123">
    <property type="entry name" value="ABC transporter transmembrane region"/>
    <property type="match status" value="1"/>
</dbReference>
<dbReference type="PANTHER" id="PTHR24221">
    <property type="entry name" value="ATP-BINDING CASSETTE SUB-FAMILY B"/>
    <property type="match status" value="1"/>
</dbReference>
<dbReference type="PANTHER" id="PTHR24221:SF261">
    <property type="entry name" value="GLUTATHIONE_L-CYSTEINE TRANSPORT SYSTEM ATP-BINDING_PERMEASE PROTEIN CYDD"/>
    <property type="match status" value="1"/>
</dbReference>
<reference evidence="11" key="1">
    <citation type="submission" date="2010-08" db="EMBL/GenBank/DDBJ databases">
        <title>Genome sequence of Parvularcula bermudensis HTCC2503.</title>
        <authorList>
            <person name="Kang D.-M."/>
            <person name="Oh H.-M."/>
            <person name="Cho J.-C."/>
        </authorList>
    </citation>
    <scope>NUCLEOTIDE SEQUENCE [LARGE SCALE GENOMIC DNA]</scope>
    <source>
        <strain evidence="11">ATCC BAA-594 / HTCC2503 / KCTC 12087</strain>
    </source>
</reference>
<dbReference type="Proteomes" id="UP000001302">
    <property type="component" value="Chromosome"/>
</dbReference>
<dbReference type="GO" id="GO:0016887">
    <property type="term" value="F:ATP hydrolysis activity"/>
    <property type="evidence" value="ECO:0007669"/>
    <property type="project" value="InterPro"/>
</dbReference>
<evidence type="ECO:0000313" key="10">
    <source>
        <dbReference type="EMBL" id="ADM10729.1"/>
    </source>
</evidence>
<dbReference type="InterPro" id="IPR017871">
    <property type="entry name" value="ABC_transporter-like_CS"/>
</dbReference>
<feature type="domain" description="ABC transporter" evidence="8">
    <location>
        <begin position="330"/>
        <end position="524"/>
    </location>
</feature>
<dbReference type="HOGENOM" id="CLU_517626_0_0_5"/>
<dbReference type="PROSITE" id="PS00211">
    <property type="entry name" value="ABC_TRANSPORTER_1"/>
    <property type="match status" value="1"/>
</dbReference>
<evidence type="ECO:0000256" key="7">
    <source>
        <dbReference type="SAM" id="Phobius"/>
    </source>
</evidence>
<dbReference type="SUPFAM" id="SSF52540">
    <property type="entry name" value="P-loop containing nucleoside triphosphate hydrolases"/>
    <property type="match status" value="1"/>
</dbReference>
<dbReference type="SMART" id="SM00382">
    <property type="entry name" value="AAA"/>
    <property type="match status" value="1"/>
</dbReference>
<dbReference type="InterPro" id="IPR003439">
    <property type="entry name" value="ABC_transporter-like_ATP-bd"/>
</dbReference>
<dbReference type="GO" id="GO:0005886">
    <property type="term" value="C:plasma membrane"/>
    <property type="evidence" value="ECO:0007669"/>
    <property type="project" value="UniProtKB-SubCell"/>
</dbReference>
<dbReference type="Gene3D" id="1.20.1560.10">
    <property type="entry name" value="ABC transporter type 1, transmembrane domain"/>
    <property type="match status" value="1"/>
</dbReference>
<keyword evidence="2 7" id="KW-0812">Transmembrane</keyword>
<evidence type="ECO:0000256" key="2">
    <source>
        <dbReference type="ARBA" id="ARBA00022692"/>
    </source>
</evidence>
<dbReference type="InterPro" id="IPR011527">
    <property type="entry name" value="ABC1_TM_dom"/>
</dbReference>
<feature type="transmembrane region" description="Helical" evidence="7">
    <location>
        <begin position="24"/>
        <end position="46"/>
    </location>
</feature>
<dbReference type="EMBL" id="CP002156">
    <property type="protein sequence ID" value="ADM10729.1"/>
    <property type="molecule type" value="Genomic_DNA"/>
</dbReference>
<feature type="transmembrane region" description="Helical" evidence="7">
    <location>
        <begin position="58"/>
        <end position="77"/>
    </location>
</feature>
<proteinExistence type="predicted"/>
<gene>
    <name evidence="10" type="ordered locus">PB2503_13459</name>
</gene>
<reference evidence="10 11" key="2">
    <citation type="journal article" date="2011" name="J. Bacteriol.">
        <title>Complete genome sequence of strain HTCC2503T of Parvularcula bermudensis, the type species of the order "Parvularculales" in the class Alphaproteobacteria.</title>
        <authorList>
            <person name="Oh H.M."/>
            <person name="Kang I."/>
            <person name="Vergin K.L."/>
            <person name="Kang D."/>
            <person name="Rhee K.H."/>
            <person name="Giovannoni S.J."/>
            <person name="Cho J.C."/>
        </authorList>
    </citation>
    <scope>NUCLEOTIDE SEQUENCE [LARGE SCALE GENOMIC DNA]</scope>
    <source>
        <strain evidence="11">ATCC BAA-594 / HTCC2503 / KCTC 12087</strain>
    </source>
</reference>
<sequence length="526" mass="55282">MPRSSPLGPAEAALTTATANGRRAAFGLGLTAQAGRLGTALSLAFLAAGMVMDQEMPMAALIAFPLCLLTAFIAGALSDVVTTRTEQHAADLVLDWFERFTGSAAVTEVTKIAPGDLVGRLTRQPSSAAAAIVSIKNAKAMSAAGMLMALGGMAVFSWQAALLLLVAMPVMVIFFILVGKLTKEKATEQETALQRLSGAFADRIRCLPTLIASDAVDREAAHLAEYLDDHMRRTRSLLRVAFLNSGILDFFSSLSIAILAVFLGLGHLGLADLPGFTGHGLATSLSLLVLAPEVFAPLRRFSEVYHSAAEGAASLAALDPLFEAKSFADPRLPAGHESTRGLRLSHIGRVQDITLPETGLVAIVGPSGAGKTQILRALAGVDASRAGQVFSSRRPQAWISAEAWLPGGRIGAFLGEDGALFSSLGFEEDPRFAQGLDTIIASGGADLSGGQRMRLALGRAATTEDGILFADEPTAKLDRISAQTIRELLSQLSRRRLVIVATHDPVLAHRAVTQVTLSSRTEMIGS</sequence>
<keyword evidence="6 7" id="KW-0472">Membrane</keyword>
<accession>E0THD7</accession>
<dbReference type="PROSITE" id="PS50893">
    <property type="entry name" value="ABC_TRANSPORTER_2"/>
    <property type="match status" value="1"/>
</dbReference>
<dbReference type="Gene3D" id="3.40.50.300">
    <property type="entry name" value="P-loop containing nucleotide triphosphate hydrolases"/>
    <property type="match status" value="1"/>
</dbReference>
<dbReference type="GO" id="GO:0140359">
    <property type="term" value="F:ABC-type transporter activity"/>
    <property type="evidence" value="ECO:0007669"/>
    <property type="project" value="InterPro"/>
</dbReference>
<dbReference type="KEGG" id="pbr:PB2503_13459"/>
<keyword evidence="4" id="KW-0067">ATP-binding</keyword>
<evidence type="ECO:0000259" key="9">
    <source>
        <dbReference type="PROSITE" id="PS50929"/>
    </source>
</evidence>
<evidence type="ECO:0000256" key="3">
    <source>
        <dbReference type="ARBA" id="ARBA00022741"/>
    </source>
</evidence>
<comment type="subcellular location">
    <subcellularLocation>
        <location evidence="1">Cell membrane</location>
        <topology evidence="1">Multi-pass membrane protein</topology>
    </subcellularLocation>
</comment>